<dbReference type="OrthoDB" id="166297at2"/>
<dbReference type="GO" id="GO:0036503">
    <property type="term" value="P:ERAD pathway"/>
    <property type="evidence" value="ECO:0007669"/>
    <property type="project" value="TreeGrafter"/>
</dbReference>
<accession>A0A542EQ60</accession>
<keyword evidence="3" id="KW-1133">Transmembrane helix</keyword>
<evidence type="ECO:0000313" key="6">
    <source>
        <dbReference type="Proteomes" id="UP000316298"/>
    </source>
</evidence>
<keyword evidence="3" id="KW-0812">Transmembrane</keyword>
<proteinExistence type="predicted"/>
<evidence type="ECO:0000259" key="4">
    <source>
        <dbReference type="PROSITE" id="PS50076"/>
    </source>
</evidence>
<dbReference type="Gene3D" id="1.10.287.110">
    <property type="entry name" value="DnaJ domain"/>
    <property type="match status" value="1"/>
</dbReference>
<evidence type="ECO:0000256" key="3">
    <source>
        <dbReference type="SAM" id="Phobius"/>
    </source>
</evidence>
<dbReference type="RefSeq" id="WP_141853971.1">
    <property type="nucleotide sequence ID" value="NZ_BAAAKA010000012.1"/>
</dbReference>
<evidence type="ECO:0000256" key="2">
    <source>
        <dbReference type="SAM" id="MobiDB-lite"/>
    </source>
</evidence>
<dbReference type="EMBL" id="VFMM01000001">
    <property type="protein sequence ID" value="TQJ17498.1"/>
    <property type="molecule type" value="Genomic_DNA"/>
</dbReference>
<reference evidence="5 6" key="1">
    <citation type="submission" date="2019-06" db="EMBL/GenBank/DDBJ databases">
        <title>Sequencing the genomes of 1000 actinobacteria strains.</title>
        <authorList>
            <person name="Klenk H.-P."/>
        </authorList>
    </citation>
    <scope>NUCLEOTIDE SEQUENCE [LARGE SCALE GENOMIC DNA]</scope>
    <source>
        <strain evidence="5 6">DSM 17305</strain>
    </source>
</reference>
<keyword evidence="1" id="KW-0143">Chaperone</keyword>
<dbReference type="SMART" id="SM00271">
    <property type="entry name" value="DnaJ"/>
    <property type="match status" value="1"/>
</dbReference>
<dbReference type="InterPro" id="IPR051948">
    <property type="entry name" value="Hsp70_co-chaperone_J-domain"/>
</dbReference>
<dbReference type="InterPro" id="IPR036869">
    <property type="entry name" value="J_dom_sf"/>
</dbReference>
<name>A0A542EQ60_9ACTN</name>
<dbReference type="CDD" id="cd06257">
    <property type="entry name" value="DnaJ"/>
    <property type="match status" value="1"/>
</dbReference>
<dbReference type="AlphaFoldDB" id="A0A542EQ60"/>
<dbReference type="PANTHER" id="PTHR44360">
    <property type="entry name" value="DNAJ HOMOLOG SUBFAMILY B MEMBER 9"/>
    <property type="match status" value="1"/>
</dbReference>
<keyword evidence="6" id="KW-1185">Reference proteome</keyword>
<dbReference type="Proteomes" id="UP000316298">
    <property type="component" value="Unassembled WGS sequence"/>
</dbReference>
<dbReference type="PROSITE" id="PS50076">
    <property type="entry name" value="DNAJ_2"/>
    <property type="match status" value="1"/>
</dbReference>
<feature type="transmembrane region" description="Helical" evidence="3">
    <location>
        <begin position="183"/>
        <end position="203"/>
    </location>
</feature>
<dbReference type="PRINTS" id="PR00625">
    <property type="entry name" value="JDOMAIN"/>
</dbReference>
<feature type="region of interest" description="Disordered" evidence="2">
    <location>
        <begin position="73"/>
        <end position="96"/>
    </location>
</feature>
<feature type="transmembrane region" description="Helical" evidence="3">
    <location>
        <begin position="149"/>
        <end position="171"/>
    </location>
</feature>
<dbReference type="PANTHER" id="PTHR44360:SF1">
    <property type="entry name" value="DNAJ HOMOLOG SUBFAMILY B MEMBER 9"/>
    <property type="match status" value="1"/>
</dbReference>
<keyword evidence="3" id="KW-0472">Membrane</keyword>
<dbReference type="SUPFAM" id="SSF46565">
    <property type="entry name" value="Chaperone J-domain"/>
    <property type="match status" value="1"/>
</dbReference>
<sequence>MNPSRDFRDLDGADPWTLLGVRRDADADEIRRSYRKLSRSHHTDVGGDPSHQAKLNRAYEILTNPTRRAAYAQLLDGPPEPPPDDPPTDPFEWSTGPYQPPYTDPFIAPPYNDPPYQPTYQDIPDPYVAPPYHGPYTEQNQKRPINAKAVAALPTALLCMPLSITLAIQALRAMRWNGERGKTLAWLALIFDTLILAYFIGLFR</sequence>
<dbReference type="GO" id="GO:0051787">
    <property type="term" value="F:misfolded protein binding"/>
    <property type="evidence" value="ECO:0007669"/>
    <property type="project" value="TreeGrafter"/>
</dbReference>
<evidence type="ECO:0000256" key="1">
    <source>
        <dbReference type="ARBA" id="ARBA00023186"/>
    </source>
</evidence>
<dbReference type="InterPro" id="IPR001623">
    <property type="entry name" value="DnaJ_domain"/>
</dbReference>
<dbReference type="Pfam" id="PF00226">
    <property type="entry name" value="DnaJ"/>
    <property type="match status" value="1"/>
</dbReference>
<organism evidence="5 6">
    <name type="scientific">Kribbella jejuensis</name>
    <dbReference type="NCBI Taxonomy" id="236068"/>
    <lineage>
        <taxon>Bacteria</taxon>
        <taxon>Bacillati</taxon>
        <taxon>Actinomycetota</taxon>
        <taxon>Actinomycetes</taxon>
        <taxon>Propionibacteriales</taxon>
        <taxon>Kribbellaceae</taxon>
        <taxon>Kribbella</taxon>
    </lineage>
</organism>
<feature type="domain" description="J" evidence="4">
    <location>
        <begin position="14"/>
        <end position="75"/>
    </location>
</feature>
<evidence type="ECO:0000313" key="5">
    <source>
        <dbReference type="EMBL" id="TQJ17498.1"/>
    </source>
</evidence>
<dbReference type="GO" id="GO:0051087">
    <property type="term" value="F:protein-folding chaperone binding"/>
    <property type="evidence" value="ECO:0007669"/>
    <property type="project" value="TreeGrafter"/>
</dbReference>
<gene>
    <name evidence="5" type="ORF">FB475_1618</name>
</gene>
<comment type="caution">
    <text evidence="5">The sequence shown here is derived from an EMBL/GenBank/DDBJ whole genome shotgun (WGS) entry which is preliminary data.</text>
</comment>
<protein>
    <submittedName>
        <fullName evidence="5">DnaJ-like protein</fullName>
    </submittedName>
</protein>